<comment type="caution">
    <text evidence="1">The sequence shown here is derived from an EMBL/GenBank/DDBJ whole genome shotgun (WGS) entry which is preliminary data.</text>
</comment>
<protein>
    <submittedName>
        <fullName evidence="1">Uncharacterized protein</fullName>
    </submittedName>
</protein>
<reference evidence="1" key="1">
    <citation type="submission" date="2020-08" db="EMBL/GenBank/DDBJ databases">
        <title>Multicomponent nature underlies the extraordinary mechanical properties of spider dragline silk.</title>
        <authorList>
            <person name="Kono N."/>
            <person name="Nakamura H."/>
            <person name="Mori M."/>
            <person name="Yoshida Y."/>
            <person name="Ohtoshi R."/>
            <person name="Malay A.D."/>
            <person name="Moran D.A.P."/>
            <person name="Tomita M."/>
            <person name="Numata K."/>
            <person name="Arakawa K."/>
        </authorList>
    </citation>
    <scope>NUCLEOTIDE SEQUENCE</scope>
</reference>
<keyword evidence="2" id="KW-1185">Reference proteome</keyword>
<dbReference type="AlphaFoldDB" id="A0A8X6PKL3"/>
<evidence type="ECO:0000313" key="1">
    <source>
        <dbReference type="EMBL" id="GFT75793.1"/>
    </source>
</evidence>
<dbReference type="EMBL" id="BMAW01022009">
    <property type="protein sequence ID" value="GFT75793.1"/>
    <property type="molecule type" value="Genomic_DNA"/>
</dbReference>
<sequence>MTNYLSCLQKKIADLKGINFEDRRGYTTLNIPQYSCSKLIGINKKTTKKNKCKKDVALVDAVRGSTNSSRLFEDPAINVSNKVMDDKVFQQKETTFSTYK</sequence>
<proteinExistence type="predicted"/>
<dbReference type="Proteomes" id="UP000887013">
    <property type="component" value="Unassembled WGS sequence"/>
</dbReference>
<organism evidence="1 2">
    <name type="scientific">Nephila pilipes</name>
    <name type="common">Giant wood spider</name>
    <name type="synonym">Nephila maculata</name>
    <dbReference type="NCBI Taxonomy" id="299642"/>
    <lineage>
        <taxon>Eukaryota</taxon>
        <taxon>Metazoa</taxon>
        <taxon>Ecdysozoa</taxon>
        <taxon>Arthropoda</taxon>
        <taxon>Chelicerata</taxon>
        <taxon>Arachnida</taxon>
        <taxon>Araneae</taxon>
        <taxon>Araneomorphae</taxon>
        <taxon>Entelegynae</taxon>
        <taxon>Araneoidea</taxon>
        <taxon>Nephilidae</taxon>
        <taxon>Nephila</taxon>
    </lineage>
</organism>
<name>A0A8X6PKL3_NEPPI</name>
<evidence type="ECO:0000313" key="2">
    <source>
        <dbReference type="Proteomes" id="UP000887013"/>
    </source>
</evidence>
<accession>A0A8X6PKL3</accession>
<gene>
    <name evidence="1" type="ORF">NPIL_439011</name>
</gene>